<dbReference type="eggNOG" id="COG3224">
    <property type="taxonomic scope" value="Bacteria"/>
</dbReference>
<reference evidence="3 4" key="2">
    <citation type="submission" date="2014-03" db="EMBL/GenBank/DDBJ databases">
        <title>Draft Genome Sequences of Four Burkholderia Strains.</title>
        <authorList>
            <person name="Liu X.Y."/>
            <person name="Li C.X."/>
            <person name="Xu J.H."/>
        </authorList>
    </citation>
    <scope>NUCLEOTIDE SEQUENCE [LARGE SCALE GENOMIC DNA]</scope>
    <source>
        <strain evidence="3 4">R27</strain>
    </source>
</reference>
<comment type="caution">
    <text evidence="3">The sequence shown here is derived from an EMBL/GenBank/DDBJ whole genome shotgun (WGS) entry which is preliminary data.</text>
</comment>
<evidence type="ECO:0000313" key="5">
    <source>
        <dbReference type="Proteomes" id="UP000597138"/>
    </source>
</evidence>
<accession>A0A069P4U7</accession>
<dbReference type="Proteomes" id="UP000597138">
    <property type="component" value="Unassembled WGS sequence"/>
</dbReference>
<dbReference type="PANTHER" id="PTHR40260">
    <property type="entry name" value="BLR8190 PROTEIN"/>
    <property type="match status" value="1"/>
</dbReference>
<dbReference type="NCBIfam" id="TIGR02118">
    <property type="entry name" value="EthD family reductase"/>
    <property type="match status" value="1"/>
</dbReference>
<dbReference type="OrthoDB" id="5343971at2"/>
<dbReference type="STRING" id="1071679.BG57_30185"/>
<keyword evidence="5" id="KW-1185">Reference proteome</keyword>
<dbReference type="SUPFAM" id="SSF54909">
    <property type="entry name" value="Dimeric alpha+beta barrel"/>
    <property type="match status" value="1"/>
</dbReference>
<dbReference type="Gene3D" id="3.30.70.100">
    <property type="match status" value="1"/>
</dbReference>
<feature type="domain" description="EthD" evidence="1">
    <location>
        <begin position="11"/>
        <end position="89"/>
    </location>
</feature>
<dbReference type="AlphaFoldDB" id="A0A069P4U7"/>
<dbReference type="Proteomes" id="UP000027439">
    <property type="component" value="Unassembled WGS sequence"/>
</dbReference>
<dbReference type="GO" id="GO:0016491">
    <property type="term" value="F:oxidoreductase activity"/>
    <property type="evidence" value="ECO:0007669"/>
    <property type="project" value="InterPro"/>
</dbReference>
<proteinExistence type="predicted"/>
<reference evidence="2" key="4">
    <citation type="submission" date="2024-05" db="EMBL/GenBank/DDBJ databases">
        <authorList>
            <person name="Sun Q."/>
            <person name="Zhou Y."/>
        </authorList>
    </citation>
    <scope>NUCLEOTIDE SEQUENCE</scope>
    <source>
        <strain evidence="2">CGMCC 1.11013</strain>
    </source>
</reference>
<reference evidence="2" key="1">
    <citation type="journal article" date="2014" name="Int. J. Syst. Evol. Microbiol.">
        <title>Complete genome of a new Firmicutes species belonging to the dominant human colonic microbiota ('Ruminococcus bicirculans') reveals two chromosomes and a selective capacity to utilize plant glucans.</title>
        <authorList>
            <consortium name="NISC Comparative Sequencing Program"/>
            <person name="Wegmann U."/>
            <person name="Louis P."/>
            <person name="Goesmann A."/>
            <person name="Henrissat B."/>
            <person name="Duncan S.H."/>
            <person name="Flint H.J."/>
        </authorList>
    </citation>
    <scope>NUCLEOTIDE SEQUENCE</scope>
    <source>
        <strain evidence="2">CGMCC 1.11013</strain>
    </source>
</reference>
<dbReference type="InterPro" id="IPR009799">
    <property type="entry name" value="EthD_dom"/>
</dbReference>
<dbReference type="PANTHER" id="PTHR40260:SF2">
    <property type="entry name" value="BLR8190 PROTEIN"/>
    <property type="match status" value="1"/>
</dbReference>
<evidence type="ECO:0000313" key="3">
    <source>
        <dbReference type="EMBL" id="KDR35487.1"/>
    </source>
</evidence>
<evidence type="ECO:0000313" key="4">
    <source>
        <dbReference type="Proteomes" id="UP000027439"/>
    </source>
</evidence>
<organism evidence="3 4">
    <name type="scientific">Caballeronia grimmiae</name>
    <dbReference type="NCBI Taxonomy" id="1071679"/>
    <lineage>
        <taxon>Bacteria</taxon>
        <taxon>Pseudomonadati</taxon>
        <taxon>Pseudomonadota</taxon>
        <taxon>Betaproteobacteria</taxon>
        <taxon>Burkholderiales</taxon>
        <taxon>Burkholderiaceae</taxon>
        <taxon>Caballeronia</taxon>
    </lineage>
</organism>
<dbReference type="InterPro" id="IPR011008">
    <property type="entry name" value="Dimeric_a/b-barrel"/>
</dbReference>
<gene>
    <name evidence="3" type="ORF">BG57_30185</name>
    <name evidence="2" type="ORF">GCM10010985_45330</name>
</gene>
<dbReference type="EMBL" id="JFHE01000007">
    <property type="protein sequence ID" value="KDR35487.1"/>
    <property type="molecule type" value="Genomic_DNA"/>
</dbReference>
<sequence length="102" mass="10794">MAQLVALYKTPSDNQAFDAHYTSTHAPLAKKMPGLRSYRVSSGPVAVPQGESPYHLVALLEFDSLDAIKSALASPEGQATAADLANFAQAGVDLLMFDTKDA</sequence>
<dbReference type="Pfam" id="PF07110">
    <property type="entry name" value="EthD"/>
    <property type="match status" value="1"/>
</dbReference>
<evidence type="ECO:0000313" key="2">
    <source>
        <dbReference type="EMBL" id="GGD85675.1"/>
    </source>
</evidence>
<dbReference type="EMBL" id="BMEG01000008">
    <property type="protein sequence ID" value="GGD85675.1"/>
    <property type="molecule type" value="Genomic_DNA"/>
</dbReference>
<reference evidence="5" key="3">
    <citation type="journal article" date="2019" name="Int. J. Syst. Evol. Microbiol.">
        <title>The Global Catalogue of Microorganisms (GCM) 10K type strain sequencing project: providing services to taxonomists for standard genome sequencing and annotation.</title>
        <authorList>
            <consortium name="The Broad Institute Genomics Platform"/>
            <consortium name="The Broad Institute Genome Sequencing Center for Infectious Disease"/>
            <person name="Wu L."/>
            <person name="Ma J."/>
        </authorList>
    </citation>
    <scope>NUCLEOTIDE SEQUENCE [LARGE SCALE GENOMIC DNA]</scope>
    <source>
        <strain evidence="5">CGMCC 1.11013</strain>
    </source>
</reference>
<dbReference type="RefSeq" id="WP_035963015.1">
    <property type="nucleotide sequence ID" value="NZ_BMEG01000008.1"/>
</dbReference>
<protein>
    <submittedName>
        <fullName evidence="3">EthD like-protein</fullName>
    </submittedName>
</protein>
<name>A0A069P4U7_9BURK</name>
<evidence type="ECO:0000259" key="1">
    <source>
        <dbReference type="Pfam" id="PF07110"/>
    </source>
</evidence>